<comment type="subcellular location">
    <subcellularLocation>
        <location evidence="1">Membrane</location>
        <topology evidence="1">Multi-pass membrane protein</topology>
    </subcellularLocation>
</comment>
<dbReference type="InterPro" id="IPR050360">
    <property type="entry name" value="MFS_Sugar_Transporters"/>
</dbReference>
<evidence type="ECO:0000256" key="8">
    <source>
        <dbReference type="RuleBase" id="RU003346"/>
    </source>
</evidence>
<dbReference type="AlphaFoldDB" id="A0A427YIS0"/>
<feature type="transmembrane region" description="Helical" evidence="9">
    <location>
        <begin position="279"/>
        <end position="303"/>
    </location>
</feature>
<feature type="transmembrane region" description="Helical" evidence="9">
    <location>
        <begin position="443"/>
        <end position="462"/>
    </location>
</feature>
<keyword evidence="4 9" id="KW-0812">Transmembrane</keyword>
<comment type="catalytic activity">
    <reaction evidence="7">
        <text>myo-inositol(out) + H(+)(out) = myo-inositol(in) + H(+)(in)</text>
        <dbReference type="Rhea" id="RHEA:60364"/>
        <dbReference type="ChEBI" id="CHEBI:15378"/>
        <dbReference type="ChEBI" id="CHEBI:17268"/>
    </reaction>
</comment>
<dbReference type="PROSITE" id="PS00217">
    <property type="entry name" value="SUGAR_TRANSPORT_2"/>
    <property type="match status" value="1"/>
</dbReference>
<evidence type="ECO:0000313" key="12">
    <source>
        <dbReference type="Proteomes" id="UP000279259"/>
    </source>
</evidence>
<dbReference type="InterPro" id="IPR036259">
    <property type="entry name" value="MFS_trans_sf"/>
</dbReference>
<gene>
    <name evidence="11" type="ORF">EHS25_010162</name>
</gene>
<dbReference type="InterPro" id="IPR005829">
    <property type="entry name" value="Sugar_transporter_CS"/>
</dbReference>
<proteinExistence type="inferred from homology"/>
<evidence type="ECO:0000256" key="7">
    <source>
        <dbReference type="ARBA" id="ARBA00049119"/>
    </source>
</evidence>
<dbReference type="PRINTS" id="PR00171">
    <property type="entry name" value="SUGRTRNSPORT"/>
</dbReference>
<protein>
    <recommendedName>
        <fullName evidence="10">Major facilitator superfamily (MFS) profile domain-containing protein</fullName>
    </recommendedName>
</protein>
<feature type="transmembrane region" description="Helical" evidence="9">
    <location>
        <begin position="122"/>
        <end position="144"/>
    </location>
</feature>
<feature type="transmembrane region" description="Helical" evidence="9">
    <location>
        <begin position="414"/>
        <end position="431"/>
    </location>
</feature>
<dbReference type="InterPro" id="IPR020846">
    <property type="entry name" value="MFS_dom"/>
</dbReference>
<keyword evidence="6 9" id="KW-0472">Membrane</keyword>
<evidence type="ECO:0000256" key="3">
    <source>
        <dbReference type="ARBA" id="ARBA00022448"/>
    </source>
</evidence>
<evidence type="ECO:0000313" key="11">
    <source>
        <dbReference type="EMBL" id="RSH90986.1"/>
    </source>
</evidence>
<feature type="transmembrane region" description="Helical" evidence="9">
    <location>
        <begin position="378"/>
        <end position="402"/>
    </location>
</feature>
<comment type="caution">
    <text evidence="11">The sequence shown here is derived from an EMBL/GenBank/DDBJ whole genome shotgun (WGS) entry which is preliminary data.</text>
</comment>
<reference evidence="11 12" key="1">
    <citation type="submission" date="2018-11" db="EMBL/GenBank/DDBJ databases">
        <title>Genome sequence of Saitozyma podzolica DSM 27192.</title>
        <authorList>
            <person name="Aliyu H."/>
            <person name="Gorte O."/>
            <person name="Ochsenreither K."/>
        </authorList>
    </citation>
    <scope>NUCLEOTIDE SEQUENCE [LARGE SCALE GENOMIC DNA]</scope>
    <source>
        <strain evidence="11 12">DSM 27192</strain>
    </source>
</reference>
<dbReference type="NCBIfam" id="TIGR00879">
    <property type="entry name" value="SP"/>
    <property type="match status" value="1"/>
</dbReference>
<feature type="transmembrane region" description="Helical" evidence="9">
    <location>
        <begin position="21"/>
        <end position="41"/>
    </location>
</feature>
<dbReference type="GO" id="GO:0005351">
    <property type="term" value="F:carbohydrate:proton symporter activity"/>
    <property type="evidence" value="ECO:0007669"/>
    <property type="project" value="TreeGrafter"/>
</dbReference>
<feature type="transmembrane region" description="Helical" evidence="9">
    <location>
        <begin position="343"/>
        <end position="366"/>
    </location>
</feature>
<feature type="domain" description="Major facilitator superfamily (MFS) profile" evidence="10">
    <location>
        <begin position="28"/>
        <end position="466"/>
    </location>
</feature>
<feature type="transmembrane region" description="Helical" evidence="9">
    <location>
        <begin position="96"/>
        <end position="116"/>
    </location>
</feature>
<evidence type="ECO:0000256" key="5">
    <source>
        <dbReference type="ARBA" id="ARBA00022989"/>
    </source>
</evidence>
<sequence length="513" mass="56687">MPSKLDELLSGRNTSYLANRGIITLNMLLLLAQVSSYATGYDGSMMNGLQSLDTWQSYFNSPTGSVLGLFNCIQSVGQIASFPIEAWFSDRFGRRIGMAVGAFIILVGCILQGAAVNMGMFVAARGIIGFGLGINITAAPVYILETSFPTHRGPLTSVYNALWNVGSFAASWITYGTFLMGNDWAWRIPSLLQMLSSVLQIFLVWFLPESPRWLVEQGRIEQATAVLVKYHADGDASDPIVELELAEIMEAIEVDRKINQNVSFLTMVKNKANRSRTMIIIAVGFFSQWSGNGLISYYLSLILDSIGYTDSQQQLMINGIIQAFSLVTSVGLSFIVNRFTRRSLWLTSTIGIFVCFIAWTICESLYEIHGNAAAGRTVLGLIFIYNFFFNIGWTPLQVVYCIEILPIAIRARGLAIYNLSVSLAGFLNQYLNPVGLANIGWKYYIVYDVWIAFELAIVYFFFPETSNTSLEETAAMFDGAAIVEDIAMKGQQAVEGHVGQVVEQKAEEAGEKA</sequence>
<dbReference type="FunFam" id="1.20.1250.20:FF:000117">
    <property type="entry name" value="MFS hexose transporter"/>
    <property type="match status" value="1"/>
</dbReference>
<dbReference type="InterPro" id="IPR003663">
    <property type="entry name" value="Sugar/inositol_transpt"/>
</dbReference>
<dbReference type="SUPFAM" id="SSF103473">
    <property type="entry name" value="MFS general substrate transporter"/>
    <property type="match status" value="1"/>
</dbReference>
<evidence type="ECO:0000256" key="4">
    <source>
        <dbReference type="ARBA" id="ARBA00022692"/>
    </source>
</evidence>
<dbReference type="Proteomes" id="UP000279259">
    <property type="component" value="Unassembled WGS sequence"/>
</dbReference>
<name>A0A427YIS0_9TREE</name>
<keyword evidence="5 9" id="KW-1133">Transmembrane helix</keyword>
<evidence type="ECO:0000259" key="10">
    <source>
        <dbReference type="PROSITE" id="PS50850"/>
    </source>
</evidence>
<evidence type="ECO:0000256" key="6">
    <source>
        <dbReference type="ARBA" id="ARBA00023136"/>
    </source>
</evidence>
<feature type="transmembrane region" description="Helical" evidence="9">
    <location>
        <begin position="315"/>
        <end position="336"/>
    </location>
</feature>
<dbReference type="PANTHER" id="PTHR48022">
    <property type="entry name" value="PLASTIDIC GLUCOSE TRANSPORTER 4"/>
    <property type="match status" value="1"/>
</dbReference>
<accession>A0A427YIS0</accession>
<feature type="transmembrane region" description="Helical" evidence="9">
    <location>
        <begin position="156"/>
        <end position="178"/>
    </location>
</feature>
<dbReference type="Gene3D" id="1.20.1250.20">
    <property type="entry name" value="MFS general substrate transporter like domains"/>
    <property type="match status" value="1"/>
</dbReference>
<keyword evidence="3 8" id="KW-0813">Transport</keyword>
<dbReference type="InterPro" id="IPR005828">
    <property type="entry name" value="MFS_sugar_transport-like"/>
</dbReference>
<dbReference type="PROSITE" id="PS50850">
    <property type="entry name" value="MFS"/>
    <property type="match status" value="1"/>
</dbReference>
<dbReference type="Pfam" id="PF00083">
    <property type="entry name" value="Sugar_tr"/>
    <property type="match status" value="1"/>
</dbReference>
<dbReference type="EMBL" id="RSCD01000009">
    <property type="protein sequence ID" value="RSH90986.1"/>
    <property type="molecule type" value="Genomic_DNA"/>
</dbReference>
<dbReference type="OrthoDB" id="6133115at2759"/>
<evidence type="ECO:0000256" key="9">
    <source>
        <dbReference type="SAM" id="Phobius"/>
    </source>
</evidence>
<feature type="transmembrane region" description="Helical" evidence="9">
    <location>
        <begin position="184"/>
        <end position="207"/>
    </location>
</feature>
<organism evidence="11 12">
    <name type="scientific">Saitozyma podzolica</name>
    <dbReference type="NCBI Taxonomy" id="1890683"/>
    <lineage>
        <taxon>Eukaryota</taxon>
        <taxon>Fungi</taxon>
        <taxon>Dikarya</taxon>
        <taxon>Basidiomycota</taxon>
        <taxon>Agaricomycotina</taxon>
        <taxon>Tremellomycetes</taxon>
        <taxon>Tremellales</taxon>
        <taxon>Trimorphomycetaceae</taxon>
        <taxon>Saitozyma</taxon>
    </lineage>
</organism>
<comment type="similarity">
    <text evidence="2 8">Belongs to the major facilitator superfamily. Sugar transporter (TC 2.A.1.1) family.</text>
</comment>
<keyword evidence="12" id="KW-1185">Reference proteome</keyword>
<dbReference type="PANTHER" id="PTHR48022:SF64">
    <property type="entry name" value="MAJOR FACILITATOR SUPERFAMILY (MFS) PROFILE DOMAIN-CONTAINING PROTEIN"/>
    <property type="match status" value="1"/>
</dbReference>
<evidence type="ECO:0000256" key="2">
    <source>
        <dbReference type="ARBA" id="ARBA00010992"/>
    </source>
</evidence>
<evidence type="ECO:0000256" key="1">
    <source>
        <dbReference type="ARBA" id="ARBA00004141"/>
    </source>
</evidence>
<dbReference type="GO" id="GO:0016020">
    <property type="term" value="C:membrane"/>
    <property type="evidence" value="ECO:0007669"/>
    <property type="project" value="UniProtKB-SubCell"/>
</dbReference>